<dbReference type="GO" id="GO:0005975">
    <property type="term" value="P:carbohydrate metabolic process"/>
    <property type="evidence" value="ECO:0007669"/>
    <property type="project" value="InterPro"/>
</dbReference>
<comment type="caution">
    <text evidence="4">The sequence shown here is derived from an EMBL/GenBank/DDBJ whole genome shotgun (WGS) entry which is preliminary data.</text>
</comment>
<evidence type="ECO:0000256" key="1">
    <source>
        <dbReference type="ARBA" id="ARBA00004613"/>
    </source>
</evidence>
<dbReference type="InterPro" id="IPR011330">
    <property type="entry name" value="Glyco_hydro/deAcase_b/a-brl"/>
</dbReference>
<dbReference type="InterPro" id="IPR051398">
    <property type="entry name" value="Polysacch_Deacetylase"/>
</dbReference>
<feature type="domain" description="NodB homology" evidence="3">
    <location>
        <begin position="41"/>
        <end position="216"/>
    </location>
</feature>
<dbReference type="GO" id="GO:0005576">
    <property type="term" value="C:extracellular region"/>
    <property type="evidence" value="ECO:0007669"/>
    <property type="project" value="UniProtKB-SubCell"/>
</dbReference>
<dbReference type="RefSeq" id="WP_183337102.1">
    <property type="nucleotide sequence ID" value="NZ_JACHZG010000001.1"/>
</dbReference>
<keyword evidence="2" id="KW-0732">Signal</keyword>
<evidence type="ECO:0000313" key="5">
    <source>
        <dbReference type="Proteomes" id="UP000565572"/>
    </source>
</evidence>
<dbReference type="AlphaFoldDB" id="A0A7W5JTU3"/>
<gene>
    <name evidence="4" type="ORF">FHX39_001039</name>
</gene>
<name>A0A7W5JTU3_9ACTN</name>
<organism evidence="4 5">
    <name type="scientific">Microlunatus antarcticus</name>
    <dbReference type="NCBI Taxonomy" id="53388"/>
    <lineage>
        <taxon>Bacteria</taxon>
        <taxon>Bacillati</taxon>
        <taxon>Actinomycetota</taxon>
        <taxon>Actinomycetes</taxon>
        <taxon>Propionibacteriales</taxon>
        <taxon>Propionibacteriaceae</taxon>
        <taxon>Microlunatus</taxon>
    </lineage>
</organism>
<dbReference type="CDD" id="cd10918">
    <property type="entry name" value="CE4_NodB_like_5s_6s"/>
    <property type="match status" value="1"/>
</dbReference>
<comment type="subcellular location">
    <subcellularLocation>
        <location evidence="1">Secreted</location>
    </subcellularLocation>
</comment>
<keyword evidence="5" id="KW-1185">Reference proteome</keyword>
<dbReference type="PROSITE" id="PS51677">
    <property type="entry name" value="NODB"/>
    <property type="match status" value="1"/>
</dbReference>
<dbReference type="PANTHER" id="PTHR34216">
    <property type="match status" value="1"/>
</dbReference>
<proteinExistence type="predicted"/>
<dbReference type="EMBL" id="JACHZG010000001">
    <property type="protein sequence ID" value="MBB3326095.1"/>
    <property type="molecule type" value="Genomic_DNA"/>
</dbReference>
<dbReference type="Gene3D" id="3.20.20.370">
    <property type="entry name" value="Glycoside hydrolase/deacetylase"/>
    <property type="match status" value="1"/>
</dbReference>
<dbReference type="InterPro" id="IPR002509">
    <property type="entry name" value="NODB_dom"/>
</dbReference>
<dbReference type="Proteomes" id="UP000565572">
    <property type="component" value="Unassembled WGS sequence"/>
</dbReference>
<accession>A0A7W5JTU3</accession>
<sequence>MINLCFHGIGRPGRELEPGEAGYWITEDFYRLVVETVAGRDDVRLSFDDSNASDIEIGLDGLVRHGLTASFFVIAARLDRPGSLSAEQVRELRDHGMAVGSHGMDHVPWRALSDAAQQRELEQARQVLAEVVGAPVTEAALPLGQYDRRTLTRLQQLGYTHVHTSDRRSSKPSAWLQHRFSLRSDDTVDSLHAILRGEPLARRLVGRLKGGVKQLR</sequence>
<evidence type="ECO:0000256" key="2">
    <source>
        <dbReference type="ARBA" id="ARBA00022729"/>
    </source>
</evidence>
<evidence type="ECO:0000259" key="3">
    <source>
        <dbReference type="PROSITE" id="PS51677"/>
    </source>
</evidence>
<reference evidence="4 5" key="1">
    <citation type="submission" date="2020-08" db="EMBL/GenBank/DDBJ databases">
        <title>Sequencing the genomes of 1000 actinobacteria strains.</title>
        <authorList>
            <person name="Klenk H.-P."/>
        </authorList>
    </citation>
    <scope>NUCLEOTIDE SEQUENCE [LARGE SCALE GENOMIC DNA]</scope>
    <source>
        <strain evidence="4 5">DSM 11053</strain>
    </source>
</reference>
<evidence type="ECO:0000313" key="4">
    <source>
        <dbReference type="EMBL" id="MBB3326095.1"/>
    </source>
</evidence>
<dbReference type="GO" id="GO:0016810">
    <property type="term" value="F:hydrolase activity, acting on carbon-nitrogen (but not peptide) bonds"/>
    <property type="evidence" value="ECO:0007669"/>
    <property type="project" value="InterPro"/>
</dbReference>
<protein>
    <submittedName>
        <fullName evidence="4">Peptidoglycan/xylan/chitin deacetylase (PgdA/CDA1 family)</fullName>
    </submittedName>
</protein>
<dbReference type="Pfam" id="PF01522">
    <property type="entry name" value="Polysacc_deac_1"/>
    <property type="match status" value="1"/>
</dbReference>
<dbReference type="SUPFAM" id="SSF88713">
    <property type="entry name" value="Glycoside hydrolase/deacetylase"/>
    <property type="match status" value="1"/>
</dbReference>
<dbReference type="PANTHER" id="PTHR34216:SF3">
    <property type="entry name" value="POLY-BETA-1,6-N-ACETYL-D-GLUCOSAMINE N-DEACETYLASE"/>
    <property type="match status" value="1"/>
</dbReference>